<evidence type="ECO:0000313" key="1">
    <source>
        <dbReference type="EMBL" id="MXV18378.1"/>
    </source>
</evidence>
<gene>
    <name evidence="1" type="ORF">GLX28_01835</name>
</gene>
<evidence type="ECO:0000313" key="2">
    <source>
        <dbReference type="Proteomes" id="UP000430519"/>
    </source>
</evidence>
<protein>
    <submittedName>
        <fullName evidence="1">Uncharacterized protein</fullName>
    </submittedName>
</protein>
<keyword evidence="2" id="KW-1185">Reference proteome</keyword>
<sequence>MISPNITDDAIRARLGEQASSDREVALMRDLLQASGRTPDDLNDDEWLHLIGQMRPANCRTTRI</sequence>
<dbReference type="EMBL" id="WVHK01000004">
    <property type="protein sequence ID" value="MXV18378.1"/>
    <property type="molecule type" value="Genomic_DNA"/>
</dbReference>
<proteinExistence type="predicted"/>
<dbReference type="AlphaFoldDB" id="A0A6I4YBH9"/>
<name>A0A6I4YBH9_9DEIO</name>
<comment type="caution">
    <text evidence="1">The sequence shown here is derived from an EMBL/GenBank/DDBJ whole genome shotgun (WGS) entry which is preliminary data.</text>
</comment>
<accession>A0A6I4YBH9</accession>
<dbReference type="RefSeq" id="WP_160976223.1">
    <property type="nucleotide sequence ID" value="NZ_WVHK01000004.1"/>
</dbReference>
<reference evidence="1 2" key="1">
    <citation type="submission" date="2019-11" db="EMBL/GenBank/DDBJ databases">
        <title>Genome sequence of Deinococcus xianganensis Y35, AI-2 producing algicidal bacterium, isolated from lake water.</title>
        <authorList>
            <person name="Li Y."/>
        </authorList>
    </citation>
    <scope>NUCLEOTIDE SEQUENCE [LARGE SCALE GENOMIC DNA]</scope>
    <source>
        <strain evidence="1 2">Y35</strain>
    </source>
</reference>
<dbReference type="Proteomes" id="UP000430519">
    <property type="component" value="Unassembled WGS sequence"/>
</dbReference>
<organism evidence="1 2">
    <name type="scientific">Deinococcus xianganensis</name>
    <dbReference type="NCBI Taxonomy" id="1507289"/>
    <lineage>
        <taxon>Bacteria</taxon>
        <taxon>Thermotogati</taxon>
        <taxon>Deinococcota</taxon>
        <taxon>Deinococci</taxon>
        <taxon>Deinococcales</taxon>
        <taxon>Deinococcaceae</taxon>
        <taxon>Deinococcus</taxon>
    </lineage>
</organism>